<evidence type="ECO:0000256" key="1">
    <source>
        <dbReference type="SAM" id="MobiDB-lite"/>
    </source>
</evidence>
<dbReference type="OrthoDB" id="567788at2759"/>
<dbReference type="AlphaFoldDB" id="A0A158RBP3"/>
<feature type="region of interest" description="Disordered" evidence="1">
    <location>
        <begin position="19"/>
        <end position="41"/>
    </location>
</feature>
<dbReference type="Proteomes" id="UP000276776">
    <property type="component" value="Unassembled WGS sequence"/>
</dbReference>
<accession>A0A158RBP3</accession>
<keyword evidence="3" id="KW-1185">Reference proteome</keyword>
<reference evidence="4" key="1">
    <citation type="submission" date="2016-04" db="UniProtKB">
        <authorList>
            <consortium name="WormBaseParasite"/>
        </authorList>
    </citation>
    <scope>IDENTIFICATION</scope>
</reference>
<feature type="compositionally biased region" description="Low complexity" evidence="1">
    <location>
        <begin position="19"/>
        <end position="40"/>
    </location>
</feature>
<dbReference type="WBParaSite" id="TCLT_0000519301-mRNA-1">
    <property type="protein sequence ID" value="TCLT_0000519301-mRNA-1"/>
    <property type="gene ID" value="TCLT_0000519301"/>
</dbReference>
<protein>
    <submittedName>
        <fullName evidence="4">TLDc domain-containing protein</fullName>
    </submittedName>
</protein>
<reference evidence="2 3" key="2">
    <citation type="submission" date="2018-11" db="EMBL/GenBank/DDBJ databases">
        <authorList>
            <consortium name="Pathogen Informatics"/>
        </authorList>
    </citation>
    <scope>NUCLEOTIDE SEQUENCE [LARGE SCALE GENOMIC DNA]</scope>
</reference>
<evidence type="ECO:0000313" key="2">
    <source>
        <dbReference type="EMBL" id="VDN02391.1"/>
    </source>
</evidence>
<organism evidence="4">
    <name type="scientific">Thelazia callipaeda</name>
    <name type="common">Oriental eyeworm</name>
    <name type="synonym">Parasitic nematode</name>
    <dbReference type="NCBI Taxonomy" id="103827"/>
    <lineage>
        <taxon>Eukaryota</taxon>
        <taxon>Metazoa</taxon>
        <taxon>Ecdysozoa</taxon>
        <taxon>Nematoda</taxon>
        <taxon>Chromadorea</taxon>
        <taxon>Rhabditida</taxon>
        <taxon>Spirurina</taxon>
        <taxon>Spiruromorpha</taxon>
        <taxon>Thelazioidea</taxon>
        <taxon>Thelaziidae</taxon>
        <taxon>Thelazia</taxon>
    </lineage>
</organism>
<evidence type="ECO:0000313" key="3">
    <source>
        <dbReference type="Proteomes" id="UP000276776"/>
    </source>
</evidence>
<dbReference type="STRING" id="103827.A0A158RBP3"/>
<dbReference type="EMBL" id="UYYF01004324">
    <property type="protein sequence ID" value="VDN02391.1"/>
    <property type="molecule type" value="Genomic_DNA"/>
</dbReference>
<evidence type="ECO:0000313" key="4">
    <source>
        <dbReference type="WBParaSite" id="TCLT_0000519301-mRNA-1"/>
    </source>
</evidence>
<sequence length="665" mass="73890">MNSVVINTSSNVENTSLFLSSSDGSSSISDPSSSSSSRESTNGFIKVELSDVLQRSSLMESATSGQEKKLLELSDDNRTDKARIVELITRSIYKLDKVMSARTLKLFAMQILSIIKRESAMDHELYTEEPRNTVLLRDQDLTQSAVDKVTGVIDTGIEKLANMAGKIVDDNKETGSKFLEDQACSNENIMSGAVKKMEDEDRILLTLAKDVSSDAFSSGVQGLSSTADKASNVGTQLKSDVNEAIGTNTIDPFLSRAHDIGQQMLSDTDDKFLDTKLPESKQNVQEEEVIQLSSDQSSTNPAVQRDTLLVDSTSTDKGDVKYSSEKWYSDWERKLEVTDDNKADARSTDVFFVLKRNISVTLTVWEFCMAYSSVISFMARNMSESTSPRLFSAFTLSCLSHILEPLASVTLCILIRVAVSSYASMSYGTTSDGEIRLLLQFLVGRTQGPSTLRHPPKAVKNLFHYLTWSLVLLNLKSTIDDEVTDIHDQVDSLIERMHAVSAPQYDDSSVEESTFDRKGPLTIPQQPSENTVQLDDHLDQLRHRGFELSPRPPTPPKELDDEDVKPTTIEVGQTMSRFSVSGDHPPRSILKHSSQCTKFNVKCVDQRIRKCCCYIIVSAFAYLCYVRGRLPISVHLQFVDCSRYTKASAAAAAAAREQWRAIRNQ</sequence>
<proteinExistence type="predicted"/>
<name>A0A158RBP3_THECL</name>
<feature type="region of interest" description="Disordered" evidence="1">
    <location>
        <begin position="505"/>
        <end position="531"/>
    </location>
</feature>
<gene>
    <name evidence="2" type="ORF">TCLT_LOCUS5182</name>
</gene>